<dbReference type="SUPFAM" id="SSF52129">
    <property type="entry name" value="Caspase-like"/>
    <property type="match status" value="1"/>
</dbReference>
<keyword evidence="5" id="KW-1185">Reference proteome</keyword>
<dbReference type="InterPro" id="IPR029030">
    <property type="entry name" value="Caspase-like_dom_sf"/>
</dbReference>
<proteinExistence type="predicted"/>
<evidence type="ECO:0000256" key="2">
    <source>
        <dbReference type="SAM" id="SignalP"/>
    </source>
</evidence>
<feature type="domain" description="Gingipain" evidence="3">
    <location>
        <begin position="406"/>
        <end position="764"/>
    </location>
</feature>
<evidence type="ECO:0000256" key="1">
    <source>
        <dbReference type="ARBA" id="ARBA00022729"/>
    </source>
</evidence>
<sequence length="1670" mass="187560">MKKSLLILTLIFLQIHFSSAQENAWINYGQTYYKIQTGKDGVHRIGYEVLEQAGLNLNGLDPRSLQLFYRGEEVAVFVSGENDGSFDEQDFIEFYGKRNDATLDFDLYKTDEIPNPYFNTHTDTSAYFLTLIPDGSGRRMTIRNAPSPNLPNIFSYETEVLRIFSDQYSLGIGYNFGFRLSSYDLGQGWMSGLIRKGQSFELNFNELGAVANNPARLDLGLVGRSGNSHNVRISVGPNSNSQRVISTEIFSGFEFPQVQFEVLPSDFDQDGNLVILIQPNGPDDVDNISVSYAKLTYSKGITSGDFESELLVTDQGSSKINFTGLQENYVALDLADENNPIRLNAFEEGDAMSFATETNQALGRIWVENQNSVTEIQQAEQVIFRDLLGIQADYILVGNRELEKASSLFSNPIQAYAEHRSSEAGGAFKVLSVRVEELYDQFAYGERSSIGIFNFLENYYPIHRPTHMLLAGRSMAIYSTQRSGGITYFYRNNPSVFPFQDLIPVGGYPFSDNSYVLGLDPENPLVPAMAVGRIPARNSEELAGYLEKAIEKDQVGISAPWQKEITHLSGGISEFELARYFNFLNGFGSIAQGPFLGGNITTYRKRSNSVIEVIDVTGDLNEGRSLVTFFGHGSPTIIDIDIGFVSDPTLGYDNRGKYPVMLFNGCDYGSAFANSYTQGEDWVMTPRKGASNIMANSSIGVDVILRRYSDQFYQKAFADSSLIYRTVGEVKMEAETSFIETFGTSPLTYSHMEQMVMLGDPGARMFPAEKADYAILEEEVEISGFDGETVNSLSDSINFTFVARNLGRVDMDSLDFRVRRTLPDGQILTYDPVEIAFIPRADTLQFSLPNQGFISAGENTFTVEINSQRSVDELTFANNSVTISEFIPLSGSLNISPTDFGISPNTEVTLVSQVPGKSTSERTIIIQLDSVSDFSSSFRKEIRVSTKDLAEWDLNLENQRDSVTYYWRSKFQEIREGEADVWTNSSFSVIKDSPRGWTQRDAAQLDLNQLENLKISIKDGDWSYLDQELGIEVFTFGSGVDTLGFQNTQFFLDEVPQILDNVNNANSRLCPNGSLGLVAFQQKTLFPYLGIPIPGFDILDARACGRVPQIIQSIRNGWITDPANTILQDYVRGITEGDYVVIFSVGDVNFGDWPDRAFQSLREFGANEATLRNLKNGDPYILYGRKGMSPGEAIEIVGNPDFEVPVNEQVLSFETDLTGYFTDGWILTPRIGPARNWERFFQNVNAREWIDEENTTQFEIFGVKDNGVEDRLRMGFFEEQIDLSDISAESYPYLRLQYLMNDPESTAPSQLDRWQVNYEGVPEGVLTVNADRDRLELREGEEASLEFTFSNVSSQDFLDSIQVDYVLENVNSGQEKQTSIKIPALKAGERHTFRIDFNSVENVGANTLEVFANPRIQREQTFRNNQIDMGEYFFVEGDNTSSILDVNFDGIYIMDGDLVSPNVLITAALKNDESLLFKTDTVGMELFIRENCEGCNFNRINFSNPNLSWTPASEDNDFKVSFLPGPLADGEYTLRVVNEDSSEPYEITFEVVNESQITNFYPYPNPFSTSVRFVFTLTGSEIPDEIKIQIMTITGRVVREILQDELGPIRIGNNITDFAWDGKDEFGDQLANGVYIYRVLVRKNGQFFEHRPTAGDRGFSKGYGKMYLLR</sequence>
<comment type="caution">
    <text evidence="4">The sequence shown here is derived from an EMBL/GenBank/DDBJ whole genome shotgun (WGS) entry which is preliminary data.</text>
</comment>
<feature type="chain" id="PRO_5045094272" evidence="2">
    <location>
        <begin position="21"/>
        <end position="1670"/>
    </location>
</feature>
<name>A0ABT7Y8R4_9BACT</name>
<dbReference type="Gene3D" id="3.40.50.10390">
    <property type="entry name" value="Gingipain r, domain 1"/>
    <property type="match status" value="1"/>
</dbReference>
<evidence type="ECO:0000313" key="4">
    <source>
        <dbReference type="EMBL" id="MDN3202894.1"/>
    </source>
</evidence>
<dbReference type="EMBL" id="JAUEPH010000001">
    <property type="protein sequence ID" value="MDN3202894.1"/>
    <property type="molecule type" value="Genomic_DNA"/>
</dbReference>
<dbReference type="InterPro" id="IPR001769">
    <property type="entry name" value="Gingipain"/>
</dbReference>
<accession>A0ABT7Y8R4</accession>
<organism evidence="4 5">
    <name type="scientific">Algoriphagus sediminis</name>
    <dbReference type="NCBI Taxonomy" id="3057113"/>
    <lineage>
        <taxon>Bacteria</taxon>
        <taxon>Pseudomonadati</taxon>
        <taxon>Bacteroidota</taxon>
        <taxon>Cytophagia</taxon>
        <taxon>Cytophagales</taxon>
        <taxon>Cyclobacteriaceae</taxon>
        <taxon>Algoriphagus</taxon>
    </lineage>
</organism>
<dbReference type="InterPro" id="IPR029031">
    <property type="entry name" value="Gingipain_N_sf"/>
</dbReference>
<dbReference type="Gene3D" id="2.60.40.4070">
    <property type="match status" value="1"/>
</dbReference>
<reference evidence="4" key="1">
    <citation type="submission" date="2023-06" db="EMBL/GenBank/DDBJ databases">
        <title>Robiginitalea aurantiacus sp. nov. and Algoriphagus sediminis sp. nov., isolated from coastal sediment.</title>
        <authorList>
            <person name="Zhou Z.Y."/>
            <person name="An J."/>
            <person name="Jia Y.W."/>
            <person name="Du Z.J."/>
        </authorList>
    </citation>
    <scope>NUCLEOTIDE SEQUENCE</scope>
    <source>
        <strain evidence="4">C2-7</strain>
    </source>
</reference>
<feature type="signal peptide" evidence="2">
    <location>
        <begin position="1"/>
        <end position="20"/>
    </location>
</feature>
<dbReference type="Proteomes" id="UP001171916">
    <property type="component" value="Unassembled WGS sequence"/>
</dbReference>
<gene>
    <name evidence="4" type="ORF">QVH07_01980</name>
</gene>
<protein>
    <submittedName>
        <fullName evidence="4">C25 family cysteine peptidase</fullName>
    </submittedName>
</protein>
<dbReference type="Pfam" id="PF01364">
    <property type="entry name" value="Peptidase_C25"/>
    <property type="match status" value="1"/>
</dbReference>
<evidence type="ECO:0000259" key="3">
    <source>
        <dbReference type="Pfam" id="PF01364"/>
    </source>
</evidence>
<evidence type="ECO:0000313" key="5">
    <source>
        <dbReference type="Proteomes" id="UP001171916"/>
    </source>
</evidence>
<dbReference type="Gene3D" id="3.40.50.1460">
    <property type="match status" value="1"/>
</dbReference>
<keyword evidence="1 2" id="KW-0732">Signal</keyword>
<dbReference type="RefSeq" id="WP_289998450.1">
    <property type="nucleotide sequence ID" value="NZ_JAUEPH010000001.1"/>
</dbReference>